<evidence type="ECO:0000313" key="2">
    <source>
        <dbReference type="EMBL" id="MEN3749357.1"/>
    </source>
</evidence>
<dbReference type="EMBL" id="JBDIZK010000013">
    <property type="protein sequence ID" value="MEN3749357.1"/>
    <property type="molecule type" value="Genomic_DNA"/>
</dbReference>
<evidence type="ECO:0000313" key="3">
    <source>
        <dbReference type="Proteomes" id="UP001427805"/>
    </source>
</evidence>
<feature type="chain" id="PRO_5046946491" evidence="1">
    <location>
        <begin position="24"/>
        <end position="120"/>
    </location>
</feature>
<dbReference type="Proteomes" id="UP001427805">
    <property type="component" value="Unassembled WGS sequence"/>
</dbReference>
<keyword evidence="3" id="KW-1185">Reference proteome</keyword>
<organism evidence="2 3">
    <name type="scientific">Sphingomonas rustica</name>
    <dbReference type="NCBI Taxonomy" id="3103142"/>
    <lineage>
        <taxon>Bacteria</taxon>
        <taxon>Pseudomonadati</taxon>
        <taxon>Pseudomonadota</taxon>
        <taxon>Alphaproteobacteria</taxon>
        <taxon>Sphingomonadales</taxon>
        <taxon>Sphingomonadaceae</taxon>
        <taxon>Sphingomonas</taxon>
    </lineage>
</organism>
<keyword evidence="1" id="KW-0732">Signal</keyword>
<accession>A0ABV0BCT3</accession>
<evidence type="ECO:0000256" key="1">
    <source>
        <dbReference type="SAM" id="SignalP"/>
    </source>
</evidence>
<protein>
    <submittedName>
        <fullName evidence="2">Uncharacterized protein</fullName>
    </submittedName>
</protein>
<dbReference type="RefSeq" id="WP_346248399.1">
    <property type="nucleotide sequence ID" value="NZ_JBDIZK010000013.1"/>
</dbReference>
<reference evidence="2 3" key="1">
    <citation type="submission" date="2024-05" db="EMBL/GenBank/DDBJ databases">
        <title>Sphingomonas sp. HF-S3 16S ribosomal RNA gene Genome sequencing and assembly.</title>
        <authorList>
            <person name="Lee H."/>
        </authorList>
    </citation>
    <scope>NUCLEOTIDE SEQUENCE [LARGE SCALE GENOMIC DNA]</scope>
    <source>
        <strain evidence="2 3">HF-S3</strain>
    </source>
</reference>
<proteinExistence type="predicted"/>
<sequence>MFKRFLMVSALAIPLAFAAPACAQTAGDIATALQPKVGHPFSSGLTLAGVAAEGDTVVLTIDGPKGWRGTRSVQQISDQFVSGFCPGGNAYFSKGVRMRFDTLEGKTAPMKGPVVSKCPG</sequence>
<name>A0ABV0BCT3_9SPHN</name>
<comment type="caution">
    <text evidence="2">The sequence shown here is derived from an EMBL/GenBank/DDBJ whole genome shotgun (WGS) entry which is preliminary data.</text>
</comment>
<feature type="signal peptide" evidence="1">
    <location>
        <begin position="1"/>
        <end position="23"/>
    </location>
</feature>
<gene>
    <name evidence="2" type="ORF">TPR58_19440</name>
</gene>